<evidence type="ECO:0000256" key="1">
    <source>
        <dbReference type="SAM" id="SignalP"/>
    </source>
</evidence>
<gene>
    <name evidence="2" type="ORF">RDV89_10445</name>
</gene>
<keyword evidence="1" id="KW-0732">Signal</keyword>
<sequence>MHGNRRRRLRLACLALALVPLAAVALPLVVGGPTQGSSSPEVLVDDLAVAVNERDVAGLAALLDRESARDLDNAASSLSASLEQLFWRSDVEFAVETARLVASLPDADTDETLAVLNATDLRLRFADGDTDVVEEGGRAEIRILGGEAAVDIDAGRISEERRSALRGASGASTDLDLGDVRLGDLTGRQVVLTLVALERDGRWYLSLPQTAELLAQELSS</sequence>
<dbReference type="RefSeq" id="WP_315732981.1">
    <property type="nucleotide sequence ID" value="NZ_JAVYII010000004.1"/>
</dbReference>
<accession>A0ABU3PW74</accession>
<protein>
    <submittedName>
        <fullName evidence="2">Uncharacterized protein</fullName>
    </submittedName>
</protein>
<evidence type="ECO:0000313" key="3">
    <source>
        <dbReference type="Proteomes" id="UP001268542"/>
    </source>
</evidence>
<dbReference type="EMBL" id="JAVYII010000004">
    <property type="protein sequence ID" value="MDT9593486.1"/>
    <property type="molecule type" value="Genomic_DNA"/>
</dbReference>
<evidence type="ECO:0000313" key="2">
    <source>
        <dbReference type="EMBL" id="MDT9593486.1"/>
    </source>
</evidence>
<comment type="caution">
    <text evidence="2">The sequence shown here is derived from an EMBL/GenBank/DDBJ whole genome shotgun (WGS) entry which is preliminary data.</text>
</comment>
<dbReference type="Proteomes" id="UP001268542">
    <property type="component" value="Unassembled WGS sequence"/>
</dbReference>
<feature type="signal peptide" evidence="1">
    <location>
        <begin position="1"/>
        <end position="25"/>
    </location>
</feature>
<feature type="chain" id="PRO_5045450743" evidence="1">
    <location>
        <begin position="26"/>
        <end position="220"/>
    </location>
</feature>
<proteinExistence type="predicted"/>
<organism evidence="2 3">
    <name type="scientific">Nocardioides imazamoxiresistens</name>
    <dbReference type="NCBI Taxonomy" id="3231893"/>
    <lineage>
        <taxon>Bacteria</taxon>
        <taxon>Bacillati</taxon>
        <taxon>Actinomycetota</taxon>
        <taxon>Actinomycetes</taxon>
        <taxon>Propionibacteriales</taxon>
        <taxon>Nocardioidaceae</taxon>
        <taxon>Nocardioides</taxon>
    </lineage>
</organism>
<keyword evidence="3" id="KW-1185">Reference proteome</keyword>
<name>A0ABU3PW74_9ACTN</name>
<reference evidence="2 3" key="1">
    <citation type="submission" date="2023-08" db="EMBL/GenBank/DDBJ databases">
        <title>Nocardioides seae sp. nov., a bacterium isolated from a soil.</title>
        <authorList>
            <person name="Wang X."/>
        </authorList>
    </citation>
    <scope>NUCLEOTIDE SEQUENCE [LARGE SCALE GENOMIC DNA]</scope>
    <source>
        <strain evidence="2 3">YZH12</strain>
    </source>
</reference>